<keyword evidence="3" id="KW-1185">Reference proteome</keyword>
<proteinExistence type="predicted"/>
<accession>A0A0S3SWR9</accession>
<feature type="compositionally biased region" description="Low complexity" evidence="1">
    <location>
        <begin position="76"/>
        <end position="93"/>
    </location>
</feature>
<feature type="region of interest" description="Disordered" evidence="1">
    <location>
        <begin position="1"/>
        <end position="93"/>
    </location>
</feature>
<dbReference type="Proteomes" id="UP000291084">
    <property type="component" value="Chromosome 9"/>
</dbReference>
<feature type="compositionally biased region" description="Low complexity" evidence="1">
    <location>
        <begin position="26"/>
        <end position="41"/>
    </location>
</feature>
<dbReference type="AlphaFoldDB" id="A0A0S3SWR9"/>
<feature type="compositionally biased region" description="Basic and acidic residues" evidence="1">
    <location>
        <begin position="12"/>
        <end position="22"/>
    </location>
</feature>
<sequence>MRKIRFWRKKKETQMPKMDKPLRSTLLPVAPPSASHSVSSLITPPPIHPDQNSPNSQALQRSITSTAANNVMKAFGLKSPGSGSRKSPGSGSG</sequence>
<gene>
    <name evidence="2" type="primary">Vigan.09G039800</name>
    <name evidence="2" type="ORF">VIGAN_09039800</name>
</gene>
<organism evidence="2 3">
    <name type="scientific">Vigna angularis var. angularis</name>
    <dbReference type="NCBI Taxonomy" id="157739"/>
    <lineage>
        <taxon>Eukaryota</taxon>
        <taxon>Viridiplantae</taxon>
        <taxon>Streptophyta</taxon>
        <taxon>Embryophyta</taxon>
        <taxon>Tracheophyta</taxon>
        <taxon>Spermatophyta</taxon>
        <taxon>Magnoliopsida</taxon>
        <taxon>eudicotyledons</taxon>
        <taxon>Gunneridae</taxon>
        <taxon>Pentapetalae</taxon>
        <taxon>rosids</taxon>
        <taxon>fabids</taxon>
        <taxon>Fabales</taxon>
        <taxon>Fabaceae</taxon>
        <taxon>Papilionoideae</taxon>
        <taxon>50 kb inversion clade</taxon>
        <taxon>NPAAA clade</taxon>
        <taxon>indigoferoid/millettioid clade</taxon>
        <taxon>Phaseoleae</taxon>
        <taxon>Vigna</taxon>
    </lineage>
</organism>
<evidence type="ECO:0000313" key="2">
    <source>
        <dbReference type="EMBL" id="BAT97052.1"/>
    </source>
</evidence>
<reference evidence="2 3" key="1">
    <citation type="journal article" date="2015" name="Sci. Rep.">
        <title>The power of single molecule real-time sequencing technology in the de novo assembly of a eukaryotic genome.</title>
        <authorList>
            <person name="Sakai H."/>
            <person name="Naito K."/>
            <person name="Ogiso-Tanaka E."/>
            <person name="Takahashi Y."/>
            <person name="Iseki K."/>
            <person name="Muto C."/>
            <person name="Satou K."/>
            <person name="Teruya K."/>
            <person name="Shiroma A."/>
            <person name="Shimoji M."/>
            <person name="Hirano T."/>
            <person name="Itoh T."/>
            <person name="Kaga A."/>
            <person name="Tomooka N."/>
        </authorList>
    </citation>
    <scope>NUCLEOTIDE SEQUENCE [LARGE SCALE GENOMIC DNA]</scope>
    <source>
        <strain evidence="3">cv. Shumari</strain>
    </source>
</reference>
<protein>
    <submittedName>
        <fullName evidence="2">Uncharacterized protein</fullName>
    </submittedName>
</protein>
<evidence type="ECO:0000256" key="1">
    <source>
        <dbReference type="SAM" id="MobiDB-lite"/>
    </source>
</evidence>
<dbReference type="EMBL" id="AP015042">
    <property type="protein sequence ID" value="BAT97052.1"/>
    <property type="molecule type" value="Genomic_DNA"/>
</dbReference>
<feature type="compositionally biased region" description="Basic residues" evidence="1">
    <location>
        <begin position="1"/>
        <end position="11"/>
    </location>
</feature>
<feature type="compositionally biased region" description="Polar residues" evidence="1">
    <location>
        <begin position="50"/>
        <end position="69"/>
    </location>
</feature>
<evidence type="ECO:0000313" key="3">
    <source>
        <dbReference type="Proteomes" id="UP000291084"/>
    </source>
</evidence>
<name>A0A0S3SWR9_PHAAN</name>